<dbReference type="EMBL" id="FCOI02000056">
    <property type="protein sequence ID" value="SAK98604.1"/>
    <property type="molecule type" value="Genomic_DNA"/>
</dbReference>
<evidence type="ECO:0000256" key="1">
    <source>
        <dbReference type="SAM" id="SignalP"/>
    </source>
</evidence>
<dbReference type="Proteomes" id="UP000054624">
    <property type="component" value="Unassembled WGS sequence"/>
</dbReference>
<dbReference type="RefSeq" id="WP_061165062.1">
    <property type="nucleotide sequence ID" value="NZ_FCOI02000056.1"/>
</dbReference>
<keyword evidence="1" id="KW-0732">Signal</keyword>
<sequence>MMSMRFLTFAIALALTSAASPQTLDVGALSFTKPELRLGIPSGGPKLQGAPIAAPPPQVVQAPPDGRDIKLGYGFDPLTGAVRQYLCILEDRRTPDSAQLRPQGSKDDTTVQFLDGDVTTTVSTNMSSHRSSSGQSADFSLTYKAFTFGADMAESDENYFNRIDAFGRIHGQYITKTEARVGGVWGRNVEKLATASDKTTFKNLCGTYFISGIQSGSLIDEVFRLAIKSSSRSSSDTSKAQAGLAQLFSIGVTSKDAEQDVAGVATVFVSPRSKGVPASGVGAVAIGSSGTVNPAAVRAAAVYATNDWKTAVAGSMLGNQLPLKVTITPYSALPYLPGASKITSPSMVLMTKIENTSFLHNELFTNILTLRRAIAMDDEQYNAFFSTPKASVANLLKQATCLREEFVAQVQTCDDALQKGSDDTPACQNLNVLTPEKVQAVTLAPAPASGAAPPVAASMPVFCRS</sequence>
<evidence type="ECO:0000313" key="3">
    <source>
        <dbReference type="Proteomes" id="UP000054624"/>
    </source>
</evidence>
<gene>
    <name evidence="2" type="ORF">AWB76_07556</name>
</gene>
<organism evidence="2 3">
    <name type="scientific">Caballeronia temeraria</name>
    <dbReference type="NCBI Taxonomy" id="1777137"/>
    <lineage>
        <taxon>Bacteria</taxon>
        <taxon>Pseudomonadati</taxon>
        <taxon>Pseudomonadota</taxon>
        <taxon>Betaproteobacteria</taxon>
        <taxon>Burkholderiales</taxon>
        <taxon>Burkholderiaceae</taxon>
        <taxon>Caballeronia</taxon>
    </lineage>
</organism>
<evidence type="ECO:0000313" key="2">
    <source>
        <dbReference type="EMBL" id="SAK98604.1"/>
    </source>
</evidence>
<feature type="signal peptide" evidence="1">
    <location>
        <begin position="1"/>
        <end position="19"/>
    </location>
</feature>
<reference evidence="3" key="1">
    <citation type="submission" date="2016-01" db="EMBL/GenBank/DDBJ databases">
        <authorList>
            <person name="Peeters Charlotte."/>
        </authorList>
    </citation>
    <scope>NUCLEOTIDE SEQUENCE [LARGE SCALE GENOMIC DNA]</scope>
</reference>
<protein>
    <submittedName>
        <fullName evidence="2">Uncharacterized protein</fullName>
    </submittedName>
</protein>
<feature type="chain" id="PRO_5007624570" evidence="1">
    <location>
        <begin position="20"/>
        <end position="465"/>
    </location>
</feature>
<name>A0A158DVM4_9BURK</name>
<keyword evidence="3" id="KW-1185">Reference proteome</keyword>
<accession>A0A158DVM4</accession>
<dbReference type="AlphaFoldDB" id="A0A158DVM4"/>
<proteinExistence type="predicted"/>